<evidence type="ECO:0000259" key="2">
    <source>
        <dbReference type="Pfam" id="PF07670"/>
    </source>
</evidence>
<keyword evidence="1" id="KW-1133">Transmembrane helix</keyword>
<feature type="domain" description="Nucleoside transporter/FeoB GTPase Gate" evidence="2">
    <location>
        <begin position="161"/>
        <end position="257"/>
    </location>
</feature>
<feature type="transmembrane region" description="Helical" evidence="1">
    <location>
        <begin position="234"/>
        <end position="254"/>
    </location>
</feature>
<comment type="caution">
    <text evidence="3">The sequence shown here is derived from an EMBL/GenBank/DDBJ whole genome shotgun (WGS) entry which is preliminary data.</text>
</comment>
<dbReference type="RefSeq" id="WP_249306964.1">
    <property type="nucleotide sequence ID" value="NZ_JACRSZ010000001.1"/>
</dbReference>
<dbReference type="Pfam" id="PF07670">
    <property type="entry name" value="Gate"/>
    <property type="match status" value="1"/>
</dbReference>
<accession>A0ABR7N6G5</accession>
<feature type="transmembrane region" description="Helical" evidence="1">
    <location>
        <begin position="341"/>
        <end position="364"/>
    </location>
</feature>
<keyword evidence="1" id="KW-0812">Transmembrane</keyword>
<evidence type="ECO:0000313" key="4">
    <source>
        <dbReference type="Proteomes" id="UP000657421"/>
    </source>
</evidence>
<feature type="transmembrane region" description="Helical" evidence="1">
    <location>
        <begin position="72"/>
        <end position="91"/>
    </location>
</feature>
<gene>
    <name evidence="3" type="ORF">H8716_02560</name>
</gene>
<proteinExistence type="predicted"/>
<reference evidence="3 4" key="1">
    <citation type="submission" date="2020-08" db="EMBL/GenBank/DDBJ databases">
        <title>Genome public.</title>
        <authorList>
            <person name="Liu C."/>
            <person name="Sun Q."/>
        </authorList>
    </citation>
    <scope>NUCLEOTIDE SEQUENCE [LARGE SCALE GENOMIC DNA]</scope>
    <source>
        <strain evidence="3 4">NSJ-46</strain>
    </source>
</reference>
<protein>
    <recommendedName>
        <fullName evidence="2">Nucleoside transporter/FeoB GTPase Gate domain-containing protein</fullName>
    </recommendedName>
</protein>
<feature type="transmembrane region" description="Helical" evidence="1">
    <location>
        <begin position="420"/>
        <end position="441"/>
    </location>
</feature>
<name>A0ABR7N6G5_9FIRM</name>
<evidence type="ECO:0000313" key="3">
    <source>
        <dbReference type="EMBL" id="MBC8571974.1"/>
    </source>
</evidence>
<feature type="transmembrane region" description="Helical" evidence="1">
    <location>
        <begin position="178"/>
        <end position="195"/>
    </location>
</feature>
<feature type="transmembrane region" description="Helical" evidence="1">
    <location>
        <begin position="453"/>
        <end position="475"/>
    </location>
</feature>
<keyword evidence="1" id="KW-0472">Membrane</keyword>
<evidence type="ECO:0000256" key="1">
    <source>
        <dbReference type="SAM" id="Phobius"/>
    </source>
</evidence>
<feature type="transmembrane region" description="Helical" evidence="1">
    <location>
        <begin position="201"/>
        <end position="222"/>
    </location>
</feature>
<organism evidence="3 4">
    <name type="scientific">Jingyaoa shaoxingensis</name>
    <dbReference type="NCBI Taxonomy" id="2763671"/>
    <lineage>
        <taxon>Bacteria</taxon>
        <taxon>Bacillati</taxon>
        <taxon>Bacillota</taxon>
        <taxon>Clostridia</taxon>
        <taxon>Lachnospirales</taxon>
        <taxon>Lachnospiraceae</taxon>
        <taxon>Jingyaoa</taxon>
    </lineage>
</organism>
<feature type="transmembrane region" description="Helical" evidence="1">
    <location>
        <begin position="103"/>
        <end position="128"/>
    </location>
</feature>
<feature type="transmembrane region" description="Helical" evidence="1">
    <location>
        <begin position="148"/>
        <end position="171"/>
    </location>
</feature>
<keyword evidence="4" id="KW-1185">Reference proteome</keyword>
<dbReference type="EMBL" id="JACRSZ010000001">
    <property type="protein sequence ID" value="MBC8571974.1"/>
    <property type="molecule type" value="Genomic_DNA"/>
</dbReference>
<sequence length="477" mass="53092">MEKTTYKWSTYLKFVVFSLLGIFVFFINVPFPGYEIQIGVWKWGAVPAQSNVIVSHLTNFLKAALFTGNFKAMPLIVWGIGVYSIVDLFVLRPDKFWHTTKVAAIFAVFKIVGFGLLCFAMLEIYFGWHPGFMGWFFEPVPSLSDKSICMFIMNSILVTISISIPAASLFLPLLVDYGLVDFVGVLVRPIMRPVFKLPGRAAVIMVSAFLGNFSVGHIAVNDQYKTGRMTEREAVVIGTSFSTVSVGFLMALANNTGLNERGYWNLYFWTAFLITLLVSLIGVRIYPLRQIPDRCYPGVEACPEPLIKKNILKVAWKEALDVAENQDPLISRIGYIMKETIGVLGTVASGTAFFATAGVLLYTYTPIVKWVGYLFYPFMRISIPKAEAVTACTGAAVSFVEVTIPALLVTVGEWSLRTRYMMAVIPVTSIIFLASFVPCLMATEVPVKFKDMVIIWVERMLLSVLITGVFAVILFPA</sequence>
<dbReference type="InterPro" id="IPR011642">
    <property type="entry name" value="Gate_dom"/>
</dbReference>
<feature type="transmembrane region" description="Helical" evidence="1">
    <location>
        <begin position="266"/>
        <end position="286"/>
    </location>
</feature>
<dbReference type="Proteomes" id="UP000657421">
    <property type="component" value="Unassembled WGS sequence"/>
</dbReference>
<feature type="transmembrane region" description="Helical" evidence="1">
    <location>
        <begin position="12"/>
        <end position="31"/>
    </location>
</feature>